<proteinExistence type="inferred from homology"/>
<evidence type="ECO:0000313" key="11">
    <source>
        <dbReference type="EMBL" id="KPQ35616.1"/>
    </source>
</evidence>
<dbReference type="STRING" id="1666911.HLUCCA11_10220"/>
<dbReference type="GO" id="GO:0009003">
    <property type="term" value="F:signal peptidase activity"/>
    <property type="evidence" value="ECO:0007669"/>
    <property type="project" value="UniProtKB-EC"/>
</dbReference>
<dbReference type="InterPro" id="IPR019758">
    <property type="entry name" value="Pept_S26A_signal_pept_1_CS"/>
</dbReference>
<evidence type="ECO:0000256" key="9">
    <source>
        <dbReference type="RuleBase" id="RU362042"/>
    </source>
</evidence>
<feature type="transmembrane region" description="Helical" evidence="8">
    <location>
        <begin position="178"/>
        <end position="199"/>
    </location>
</feature>
<evidence type="ECO:0000256" key="6">
    <source>
        <dbReference type="ARBA" id="ARBA00022801"/>
    </source>
</evidence>
<feature type="transmembrane region" description="Helical" evidence="8">
    <location>
        <begin position="61"/>
        <end position="78"/>
    </location>
</feature>
<evidence type="ECO:0000256" key="4">
    <source>
        <dbReference type="ARBA" id="ARBA00013208"/>
    </source>
</evidence>
<reference evidence="11 12" key="1">
    <citation type="submission" date="2015-09" db="EMBL/GenBank/DDBJ databases">
        <title>Identification and resolution of microdiversity through metagenomic sequencing of parallel consortia.</title>
        <authorList>
            <person name="Nelson W.C."/>
            <person name="Romine M.F."/>
            <person name="Lindemann S.R."/>
        </authorList>
    </citation>
    <scope>NUCLEOTIDE SEQUENCE [LARGE SCALE GENOMIC DNA]</scope>
    <source>
        <strain evidence="11">Ana</strain>
    </source>
</reference>
<dbReference type="InterPro" id="IPR036286">
    <property type="entry name" value="LexA/Signal_pep-like_sf"/>
</dbReference>
<keyword evidence="8" id="KW-1133">Transmembrane helix</keyword>
<dbReference type="PROSITE" id="PS00501">
    <property type="entry name" value="SPASE_I_1"/>
    <property type="match status" value="1"/>
</dbReference>
<gene>
    <name evidence="11" type="primary">lepB-4</name>
    <name evidence="11" type="ORF">HLUCCA11_10220</name>
</gene>
<dbReference type="GO" id="GO:0004252">
    <property type="term" value="F:serine-type endopeptidase activity"/>
    <property type="evidence" value="ECO:0007669"/>
    <property type="project" value="InterPro"/>
</dbReference>
<comment type="subcellular location">
    <subcellularLocation>
        <location evidence="2">Cell membrane</location>
        <topology evidence="2">Single-pass type II membrane protein</topology>
    </subcellularLocation>
    <subcellularLocation>
        <location evidence="9">Membrane</location>
        <topology evidence="9">Single-pass type II membrane protein</topology>
    </subcellularLocation>
</comment>
<dbReference type="PANTHER" id="PTHR43390:SF1">
    <property type="entry name" value="CHLOROPLAST PROCESSING PEPTIDASE"/>
    <property type="match status" value="1"/>
</dbReference>
<evidence type="ECO:0000256" key="2">
    <source>
        <dbReference type="ARBA" id="ARBA00004401"/>
    </source>
</evidence>
<comment type="caution">
    <text evidence="11">The sequence shown here is derived from an EMBL/GenBank/DDBJ whole genome shotgun (WGS) entry which is preliminary data.</text>
</comment>
<feature type="active site" evidence="7">
    <location>
        <position position="261"/>
    </location>
</feature>
<accession>A0A0P7ZL29</accession>
<protein>
    <recommendedName>
        <fullName evidence="4 8">Signal peptidase I</fullName>
        <ecNumber evidence="4 8">3.4.21.89</ecNumber>
    </recommendedName>
</protein>
<dbReference type="InterPro" id="IPR000223">
    <property type="entry name" value="Pept_S26A_signal_pept_1"/>
</dbReference>
<dbReference type="PANTHER" id="PTHR43390">
    <property type="entry name" value="SIGNAL PEPTIDASE I"/>
    <property type="match status" value="1"/>
</dbReference>
<comment type="caution">
    <text evidence="8">Lacks conserved residue(s) required for the propagation of feature annotation.</text>
</comment>
<dbReference type="GO" id="GO:0005886">
    <property type="term" value="C:plasma membrane"/>
    <property type="evidence" value="ECO:0007669"/>
    <property type="project" value="UniProtKB-SubCell"/>
</dbReference>
<keyword evidence="8" id="KW-0812">Transmembrane</keyword>
<dbReference type="InterPro" id="IPR019756">
    <property type="entry name" value="Pept_S26A_signal_pept_1_Ser-AS"/>
</dbReference>
<feature type="active site" evidence="7">
    <location>
        <position position="212"/>
    </location>
</feature>
<dbReference type="PATRIC" id="fig|1666911.3.peg.5374"/>
<feature type="domain" description="Peptidase S26" evidence="10">
    <location>
        <begin position="204"/>
        <end position="341"/>
    </location>
</feature>
<comment type="similarity">
    <text evidence="3 9">Belongs to the peptidase S26 family.</text>
</comment>
<dbReference type="PRINTS" id="PR00727">
    <property type="entry name" value="LEADERPTASE"/>
</dbReference>
<dbReference type="EMBL" id="LJZR01000011">
    <property type="protein sequence ID" value="KPQ35616.1"/>
    <property type="molecule type" value="Genomic_DNA"/>
</dbReference>
<dbReference type="PROSITE" id="PS00761">
    <property type="entry name" value="SPASE_I_3"/>
    <property type="match status" value="1"/>
</dbReference>
<evidence type="ECO:0000313" key="12">
    <source>
        <dbReference type="Proteomes" id="UP000050465"/>
    </source>
</evidence>
<dbReference type="NCBIfam" id="TIGR02227">
    <property type="entry name" value="sigpep_I_bact"/>
    <property type="match status" value="1"/>
</dbReference>
<organism evidence="11 12">
    <name type="scientific">Phormidesmis priestleyi Ana</name>
    <dbReference type="NCBI Taxonomy" id="1666911"/>
    <lineage>
        <taxon>Bacteria</taxon>
        <taxon>Bacillati</taxon>
        <taxon>Cyanobacteriota</taxon>
        <taxon>Cyanophyceae</taxon>
        <taxon>Leptolyngbyales</taxon>
        <taxon>Leptolyngbyaceae</taxon>
        <taxon>Phormidesmis</taxon>
    </lineage>
</organism>
<sequence length="351" mass="39002">MRAQHPVRDCWLAVNLSGLMPGLGQCYGQQWIKGLLIMAVFFGLVIQALWSLLAAEGNTVHAFWKAGIAAIVYFLNIWDAFATSGQPLHPLGDKRRGRDLWYGVFLSQILPGLGQLYLNKALAGAVFLVVGVGLSMLANYQPVVLPMACTVWSIAGYHAYRSTPINPGREQSRSGQMLMVVVIGGLLLRLTIGSLPMWIDRSVMQCIVPSESMVPTLQVNDRIFVSRDRNYLPKTGDIVVFEATDQAIEIVEAEPQSLFVKRIVGLPGQEVEVKDQQVWINKRPLTESYITVQADYAWGPAVVPSESYFVLGDNRNASADSHVWGFLPRANLVGEAYKIYWPAQRIQSLQR</sequence>
<evidence type="ECO:0000256" key="1">
    <source>
        <dbReference type="ARBA" id="ARBA00000677"/>
    </source>
</evidence>
<dbReference type="Gene3D" id="2.10.109.10">
    <property type="entry name" value="Umud Fragment, subunit A"/>
    <property type="match status" value="1"/>
</dbReference>
<dbReference type="InterPro" id="IPR019757">
    <property type="entry name" value="Pept_S26A_signal_pept_1_Lys-AS"/>
</dbReference>
<comment type="catalytic activity">
    <reaction evidence="1 8">
        <text>Cleavage of hydrophobic, N-terminal signal or leader sequences from secreted and periplasmic proteins.</text>
        <dbReference type="EC" id="3.4.21.89"/>
    </reaction>
</comment>
<evidence type="ECO:0000256" key="3">
    <source>
        <dbReference type="ARBA" id="ARBA00009370"/>
    </source>
</evidence>
<evidence type="ECO:0000259" key="10">
    <source>
        <dbReference type="Pfam" id="PF10502"/>
    </source>
</evidence>
<feature type="transmembrane region" description="Helical" evidence="8">
    <location>
        <begin position="35"/>
        <end position="55"/>
    </location>
</feature>
<dbReference type="Proteomes" id="UP000050465">
    <property type="component" value="Unassembled WGS sequence"/>
</dbReference>
<dbReference type="InterPro" id="IPR019533">
    <property type="entry name" value="Peptidase_S26"/>
</dbReference>
<evidence type="ECO:0000256" key="5">
    <source>
        <dbReference type="ARBA" id="ARBA00022670"/>
    </source>
</evidence>
<evidence type="ECO:0000256" key="8">
    <source>
        <dbReference type="RuleBase" id="RU003993"/>
    </source>
</evidence>
<dbReference type="GO" id="GO:0006465">
    <property type="term" value="P:signal peptide processing"/>
    <property type="evidence" value="ECO:0007669"/>
    <property type="project" value="InterPro"/>
</dbReference>
<feature type="transmembrane region" description="Helical" evidence="8">
    <location>
        <begin position="124"/>
        <end position="157"/>
    </location>
</feature>
<dbReference type="AlphaFoldDB" id="A0A0P7ZL29"/>
<dbReference type="CDD" id="cd06530">
    <property type="entry name" value="S26_SPase_I"/>
    <property type="match status" value="1"/>
</dbReference>
<dbReference type="SUPFAM" id="SSF51306">
    <property type="entry name" value="LexA/Signal peptidase"/>
    <property type="match status" value="1"/>
</dbReference>
<name>A0A0P7ZL29_9CYAN</name>
<keyword evidence="5 8" id="KW-0645">Protease</keyword>
<dbReference type="Pfam" id="PF10502">
    <property type="entry name" value="Peptidase_S26"/>
    <property type="match status" value="1"/>
</dbReference>
<keyword evidence="8" id="KW-0472">Membrane</keyword>
<evidence type="ECO:0000256" key="7">
    <source>
        <dbReference type="PIRSR" id="PIRSR600223-1"/>
    </source>
</evidence>
<dbReference type="PROSITE" id="PS00760">
    <property type="entry name" value="SPASE_I_2"/>
    <property type="match status" value="1"/>
</dbReference>
<keyword evidence="6 8" id="KW-0378">Hydrolase</keyword>
<dbReference type="EC" id="3.4.21.89" evidence="4 8"/>